<dbReference type="PROSITE" id="PS51462">
    <property type="entry name" value="NUDIX"/>
    <property type="match status" value="1"/>
</dbReference>
<gene>
    <name evidence="4" type="ORF">B0681_03920</name>
</gene>
<dbReference type="Proteomes" id="UP000190683">
    <property type="component" value="Unassembled WGS sequence"/>
</dbReference>
<dbReference type="InterPro" id="IPR014729">
    <property type="entry name" value="Rossmann-like_a/b/a_fold"/>
</dbReference>
<keyword evidence="1 4" id="KW-0808">Transferase</keyword>
<protein>
    <submittedName>
        <fullName evidence="4">Cytidyltransferase</fullName>
    </submittedName>
</protein>
<dbReference type="InterPro" id="IPR000086">
    <property type="entry name" value="NUDIX_hydrolase_dom"/>
</dbReference>
<keyword evidence="2" id="KW-0548">Nucleotidyltransferase</keyword>
<dbReference type="NCBIfam" id="TIGR00125">
    <property type="entry name" value="cyt_tran_rel"/>
    <property type="match status" value="1"/>
</dbReference>
<evidence type="ECO:0000256" key="2">
    <source>
        <dbReference type="ARBA" id="ARBA00022695"/>
    </source>
</evidence>
<organism evidence="4 5">
    <name type="scientific">Moraxella porci DSM 25326</name>
    <dbReference type="NCBI Taxonomy" id="573983"/>
    <lineage>
        <taxon>Bacteria</taxon>
        <taxon>Pseudomonadati</taxon>
        <taxon>Pseudomonadota</taxon>
        <taxon>Gammaproteobacteria</taxon>
        <taxon>Moraxellales</taxon>
        <taxon>Moraxellaceae</taxon>
        <taxon>Moraxella</taxon>
    </lineage>
</organism>
<dbReference type="EMBL" id="MUYV01000004">
    <property type="protein sequence ID" value="OOS25836.1"/>
    <property type="molecule type" value="Genomic_DNA"/>
</dbReference>
<dbReference type="PANTHER" id="PTHR21342">
    <property type="entry name" value="PHOSPHOPANTETHEINE ADENYLYLTRANSFERASE"/>
    <property type="match status" value="1"/>
</dbReference>
<dbReference type="SUPFAM" id="SSF55811">
    <property type="entry name" value="Nudix"/>
    <property type="match status" value="1"/>
</dbReference>
<evidence type="ECO:0000313" key="4">
    <source>
        <dbReference type="EMBL" id="OOS25836.1"/>
    </source>
</evidence>
<keyword evidence="5" id="KW-1185">Reference proteome</keyword>
<sequence length="343" mass="38271">MNDAFEFDYLVFIGRFQPFHQGHHHVVKLALHYAKQVIILIGSANSPRTPKNPFTVSERTAMILGSFEPDDAARIHCIGIPDATYNDNKWLIGVQKAIANATATADASIAIIGHDKDESSYYLSLFPQYGSFMVDNYQGLSATPLRAAYFGDDAKARSDASAVLTDTSRAFLDAFRQTAHYANLKREFDHIQSYQAAWRDAPYPPSFITADAIVVQSGHILLIERGGEYGRGLYALPGGFVDQGEDFYHACVRELIEETSIDIDPTILKNSLITSQLFDAPKRSARARTVTMAYYFELPNSADLPQVRAADDASHAFWLPLSQLDASQMFEDHYGMICRLLRI</sequence>
<dbReference type="InterPro" id="IPR004821">
    <property type="entry name" value="Cyt_trans-like"/>
</dbReference>
<dbReference type="RefSeq" id="WP_078317453.1">
    <property type="nucleotide sequence ID" value="NZ_MUYV01000004.1"/>
</dbReference>
<dbReference type="Pfam" id="PF00293">
    <property type="entry name" value="NUDIX"/>
    <property type="match status" value="1"/>
</dbReference>
<dbReference type="STRING" id="573983.B0681_03920"/>
<accession>A0A1T0CU13</accession>
<dbReference type="Pfam" id="PF01467">
    <property type="entry name" value="CTP_transf_like"/>
    <property type="match status" value="1"/>
</dbReference>
<evidence type="ECO:0000313" key="5">
    <source>
        <dbReference type="Proteomes" id="UP000190683"/>
    </source>
</evidence>
<dbReference type="InterPro" id="IPR015797">
    <property type="entry name" value="NUDIX_hydrolase-like_dom_sf"/>
</dbReference>
<dbReference type="Gene3D" id="3.90.79.10">
    <property type="entry name" value="Nucleoside Triphosphate Pyrophosphohydrolase"/>
    <property type="match status" value="1"/>
</dbReference>
<dbReference type="GO" id="GO:0016779">
    <property type="term" value="F:nucleotidyltransferase activity"/>
    <property type="evidence" value="ECO:0007669"/>
    <property type="project" value="UniProtKB-KW"/>
</dbReference>
<dbReference type="Gene3D" id="3.40.50.620">
    <property type="entry name" value="HUPs"/>
    <property type="match status" value="1"/>
</dbReference>
<dbReference type="PANTHER" id="PTHR21342:SF0">
    <property type="entry name" value="BIFUNCTIONAL NMN ADENYLYLTRANSFERASE_NUDIX HYDROLASE"/>
    <property type="match status" value="1"/>
</dbReference>
<feature type="domain" description="Nudix hydrolase" evidence="3">
    <location>
        <begin position="205"/>
        <end position="343"/>
    </location>
</feature>
<dbReference type="NCBIfam" id="NF003786">
    <property type="entry name" value="PRK05379.1-2"/>
    <property type="match status" value="1"/>
</dbReference>
<reference evidence="4 5" key="1">
    <citation type="submission" date="2017-02" db="EMBL/GenBank/DDBJ databases">
        <title>Draft genome sequence of Moraxella porci CCUG 54912T type strain.</title>
        <authorList>
            <person name="Salva-Serra F."/>
            <person name="Engstrom-Jakobsson H."/>
            <person name="Thorell K."/>
            <person name="Jaen-Luchoro D."/>
            <person name="Gonzales-Siles L."/>
            <person name="Karlsson R."/>
            <person name="Yazdan S."/>
            <person name="Boulund F."/>
            <person name="Johnning A."/>
            <person name="Engstrand L."/>
            <person name="Kristiansson E."/>
            <person name="Moore E."/>
        </authorList>
    </citation>
    <scope>NUCLEOTIDE SEQUENCE [LARGE SCALE GENOMIC DNA]</scope>
    <source>
        <strain evidence="4 5">CCUG 54912</strain>
    </source>
</reference>
<dbReference type="CDD" id="cd18873">
    <property type="entry name" value="NUDIX_NadM_like"/>
    <property type="match status" value="1"/>
</dbReference>
<comment type="caution">
    <text evidence="4">The sequence shown here is derived from an EMBL/GenBank/DDBJ whole genome shotgun (WGS) entry which is preliminary data.</text>
</comment>
<proteinExistence type="predicted"/>
<dbReference type="SUPFAM" id="SSF52374">
    <property type="entry name" value="Nucleotidylyl transferase"/>
    <property type="match status" value="1"/>
</dbReference>
<evidence type="ECO:0000259" key="3">
    <source>
        <dbReference type="PROSITE" id="PS51462"/>
    </source>
</evidence>
<name>A0A1T0CU13_9GAMM</name>
<evidence type="ECO:0000256" key="1">
    <source>
        <dbReference type="ARBA" id="ARBA00022679"/>
    </source>
</evidence>
<dbReference type="AlphaFoldDB" id="A0A1T0CU13"/>